<keyword evidence="1" id="KW-0812">Transmembrane</keyword>
<dbReference type="AlphaFoldDB" id="A0A9W5YAD9"/>
<proteinExistence type="predicted"/>
<evidence type="ECO:0000313" key="2">
    <source>
        <dbReference type="EMBL" id="GKX29000.1"/>
    </source>
</evidence>
<accession>A0A9W5YAD9</accession>
<sequence length="498" mass="58602">MKVYRKIIVILIIILVLLGFFDFIINDELFLNDYIRGTFTETIGIIVTLIFVDLIFKRNNDEERRQEEISKIKRSNTVIKLSITRCLEYGAIITTPVEDRGNDIPNKITNDFTFSDMCDLFNPSLIDTDDFSPVVLKYLKAHDDLIVSIEKVLYTIDYKYYSKLNKLFIEYISKTKGLDLYQGIQQDSINECSVNKIIKILKEHTGEVKRTNGNIINKYITLFYLIKDNNKFISDYNNIINEIINNEPKKVKRSQRFKILKNYKTHKKNKTINILHLSQFIASIAVTIAAVWISNMQLQIHKFEVQPHFNISTFYGEEMENGKVRDLNLCIYNSGQGFYDFKSCQICFVEIETEQEKIYLPLTYFFGISTEILGDGDIVYEARGYRNNIKLSNLKNVFLTRKNSYGFLRKIIFTKIEYQDMMGKYHTQYFDSDKGRVLNNSKGKYIFKLHNDYIHKLSFLNTENLDYVNIDNINVEILENYIKSDIQITEEDFLKVYQ</sequence>
<keyword evidence="3" id="KW-1185">Reference proteome</keyword>
<protein>
    <submittedName>
        <fullName evidence="2">Uncharacterized protein</fullName>
    </submittedName>
</protein>
<dbReference type="RefSeq" id="WP_281814044.1">
    <property type="nucleotide sequence ID" value="NZ_BRLB01000002.1"/>
</dbReference>
<evidence type="ECO:0000313" key="3">
    <source>
        <dbReference type="Proteomes" id="UP001144256"/>
    </source>
</evidence>
<dbReference type="EMBL" id="BRLB01000002">
    <property type="protein sequence ID" value="GKX29000.1"/>
    <property type="molecule type" value="Genomic_DNA"/>
</dbReference>
<feature type="transmembrane region" description="Helical" evidence="1">
    <location>
        <begin position="37"/>
        <end position="56"/>
    </location>
</feature>
<keyword evidence="1" id="KW-1133">Transmembrane helix</keyword>
<feature type="transmembrane region" description="Helical" evidence="1">
    <location>
        <begin position="7"/>
        <end position="25"/>
    </location>
</feature>
<evidence type="ECO:0000256" key="1">
    <source>
        <dbReference type="SAM" id="Phobius"/>
    </source>
</evidence>
<name>A0A9W5YAD9_9FIRM</name>
<organism evidence="2 3">
    <name type="scientific">Vallitalea longa</name>
    <dbReference type="NCBI Taxonomy" id="2936439"/>
    <lineage>
        <taxon>Bacteria</taxon>
        <taxon>Bacillati</taxon>
        <taxon>Bacillota</taxon>
        <taxon>Clostridia</taxon>
        <taxon>Lachnospirales</taxon>
        <taxon>Vallitaleaceae</taxon>
        <taxon>Vallitalea</taxon>
    </lineage>
</organism>
<keyword evidence="1" id="KW-0472">Membrane</keyword>
<feature type="transmembrane region" description="Helical" evidence="1">
    <location>
        <begin position="274"/>
        <end position="293"/>
    </location>
</feature>
<comment type="caution">
    <text evidence="2">The sequence shown here is derived from an EMBL/GenBank/DDBJ whole genome shotgun (WGS) entry which is preliminary data.</text>
</comment>
<gene>
    <name evidence="2" type="ORF">SH1V18_14800</name>
</gene>
<reference evidence="2" key="1">
    <citation type="submission" date="2022-06" db="EMBL/GenBank/DDBJ databases">
        <title>Vallitalea longa sp. nov., an anaerobic bacterium isolated from marine sediment.</title>
        <authorList>
            <person name="Hirano S."/>
            <person name="Terahara T."/>
            <person name="Mori K."/>
            <person name="Hamada M."/>
            <person name="Matsumoto R."/>
            <person name="Kobayashi T."/>
        </authorList>
    </citation>
    <scope>NUCLEOTIDE SEQUENCE</scope>
    <source>
        <strain evidence="2">SH18-1</strain>
    </source>
</reference>
<dbReference type="Proteomes" id="UP001144256">
    <property type="component" value="Unassembled WGS sequence"/>
</dbReference>